<feature type="domain" description="GST C-terminal" evidence="2">
    <location>
        <begin position="84"/>
        <end position="201"/>
    </location>
</feature>
<dbReference type="InterPro" id="IPR050983">
    <property type="entry name" value="GST_Omega/HSP26"/>
</dbReference>
<dbReference type="CDD" id="cd03186">
    <property type="entry name" value="GST_C_SspA"/>
    <property type="match status" value="1"/>
</dbReference>
<dbReference type="GO" id="GO:0005737">
    <property type="term" value="C:cytoplasm"/>
    <property type="evidence" value="ECO:0007669"/>
    <property type="project" value="TreeGrafter"/>
</dbReference>
<dbReference type="Gene3D" id="3.40.30.10">
    <property type="entry name" value="Glutaredoxin"/>
    <property type="match status" value="1"/>
</dbReference>
<gene>
    <name evidence="3" type="ORF">MIN45_P1732</name>
</gene>
<dbReference type="KEGG" id="meiy:MIN45_P1732"/>
<dbReference type="PANTHER" id="PTHR43968:SF6">
    <property type="entry name" value="GLUTATHIONE S-TRANSFERASE OMEGA"/>
    <property type="match status" value="1"/>
</dbReference>
<dbReference type="SUPFAM" id="SSF47616">
    <property type="entry name" value="GST C-terminal domain-like"/>
    <property type="match status" value="1"/>
</dbReference>
<dbReference type="InterPro" id="IPR034342">
    <property type="entry name" value="SspA_C"/>
</dbReference>
<dbReference type="InterPro" id="IPR036282">
    <property type="entry name" value="Glutathione-S-Trfase_C_sf"/>
</dbReference>
<evidence type="ECO:0000313" key="4">
    <source>
        <dbReference type="Proteomes" id="UP001321450"/>
    </source>
</evidence>
<keyword evidence="4" id="KW-1185">Reference proteome</keyword>
<reference evidence="4" key="1">
    <citation type="journal article" date="2024" name="Int. J. Syst. Evol. Microbiol.">
        <title>Methylomarinovum tepidoasis sp. nov., a moderately thermophilic methanotroph of the family Methylothermaceae isolated from a deep-sea hydrothermal field.</title>
        <authorList>
            <person name="Hirayama H."/>
            <person name="Takaki Y."/>
            <person name="Abe M."/>
            <person name="Miyazaki M."/>
            <person name="Uematsu K."/>
            <person name="Matsui Y."/>
            <person name="Takai K."/>
        </authorList>
    </citation>
    <scope>NUCLEOTIDE SEQUENCE [LARGE SCALE GENOMIC DNA]</scope>
    <source>
        <strain evidence="4">IN45</strain>
    </source>
</reference>
<feature type="domain" description="GST N-terminal" evidence="1">
    <location>
        <begin position="1"/>
        <end position="79"/>
    </location>
</feature>
<dbReference type="InterPro" id="IPR004046">
    <property type="entry name" value="GST_C"/>
</dbReference>
<dbReference type="RefSeq" id="WP_286291675.1">
    <property type="nucleotide sequence ID" value="NZ_AP024718.1"/>
</dbReference>
<evidence type="ECO:0000259" key="1">
    <source>
        <dbReference type="PROSITE" id="PS50404"/>
    </source>
</evidence>
<sequence length="205" mass="23709">MSLYCSPTCPYSHQVRFVWHEKGVQADIHYIDPENPPADVIDLNPYHESVFTTLVDRDLVLYDHRIIMEYLDERFPHPPLHPMEPVARAQARMLIHRIDHDWYRLLDEIQNSGEKKAARARKTLREDLIVATPLFAAKPYFLSEEFSLVDCALAPLLWRLPSVGIDLSREAAPIRAYAQRIFAREAFQSSLSEAEREMAQLPLSA</sequence>
<dbReference type="Proteomes" id="UP001321450">
    <property type="component" value="Chromosome"/>
</dbReference>
<dbReference type="Gene3D" id="1.20.1050.10">
    <property type="match status" value="1"/>
</dbReference>
<evidence type="ECO:0000259" key="2">
    <source>
        <dbReference type="PROSITE" id="PS50405"/>
    </source>
</evidence>
<dbReference type="EMBL" id="AP024718">
    <property type="protein sequence ID" value="BCX89360.1"/>
    <property type="molecule type" value="Genomic_DNA"/>
</dbReference>
<dbReference type="Pfam" id="PF13409">
    <property type="entry name" value="GST_N_2"/>
    <property type="match status" value="1"/>
</dbReference>
<dbReference type="InterPro" id="IPR040079">
    <property type="entry name" value="Glutathione_S-Trfase"/>
</dbReference>
<organism evidence="3 4">
    <name type="scientific">Methylomarinovum tepidoasis</name>
    <dbReference type="NCBI Taxonomy" id="2840183"/>
    <lineage>
        <taxon>Bacteria</taxon>
        <taxon>Pseudomonadati</taxon>
        <taxon>Pseudomonadota</taxon>
        <taxon>Gammaproteobacteria</taxon>
        <taxon>Methylococcales</taxon>
        <taxon>Methylothermaceae</taxon>
        <taxon>Methylomarinovum</taxon>
    </lineage>
</organism>
<dbReference type="PROSITE" id="PS50404">
    <property type="entry name" value="GST_NTER"/>
    <property type="match status" value="1"/>
</dbReference>
<dbReference type="AlphaFoldDB" id="A0AAU9BZZ5"/>
<proteinExistence type="predicted"/>
<dbReference type="InterPro" id="IPR010987">
    <property type="entry name" value="Glutathione-S-Trfase_C-like"/>
</dbReference>
<accession>A0AAU9BZZ5</accession>
<dbReference type="PANTHER" id="PTHR43968">
    <property type="match status" value="1"/>
</dbReference>
<dbReference type="SUPFAM" id="SSF52833">
    <property type="entry name" value="Thioredoxin-like"/>
    <property type="match status" value="1"/>
</dbReference>
<dbReference type="InterPro" id="IPR036249">
    <property type="entry name" value="Thioredoxin-like_sf"/>
</dbReference>
<name>A0AAU9BZZ5_9GAMM</name>
<protein>
    <submittedName>
        <fullName evidence="3">Stringent starvation protein A</fullName>
    </submittedName>
</protein>
<evidence type="ECO:0000313" key="3">
    <source>
        <dbReference type="EMBL" id="BCX89360.1"/>
    </source>
</evidence>
<dbReference type="SFLD" id="SFLDG00358">
    <property type="entry name" value="Main_(cytGST)"/>
    <property type="match status" value="1"/>
</dbReference>
<dbReference type="InterPro" id="IPR004045">
    <property type="entry name" value="Glutathione_S-Trfase_N"/>
</dbReference>
<dbReference type="Pfam" id="PF00043">
    <property type="entry name" value="GST_C"/>
    <property type="match status" value="1"/>
</dbReference>
<dbReference type="SFLD" id="SFLDS00019">
    <property type="entry name" value="Glutathione_Transferase_(cytos"/>
    <property type="match status" value="1"/>
</dbReference>
<dbReference type="PROSITE" id="PS50405">
    <property type="entry name" value="GST_CTER"/>
    <property type="match status" value="1"/>
</dbReference>